<dbReference type="Pfam" id="PF24894">
    <property type="entry name" value="Hexapep_GlmU"/>
    <property type="match status" value="1"/>
</dbReference>
<dbReference type="CDD" id="cd04651">
    <property type="entry name" value="LbH_G1P_AT_C"/>
    <property type="match status" value="1"/>
</dbReference>
<dbReference type="PANTHER" id="PTHR43523:SF6">
    <property type="entry name" value="GLYCOGEN BIOSYNTHESIS PROTEIN GLGD"/>
    <property type="match status" value="1"/>
</dbReference>
<organism evidence="5 6">
    <name type="scientific">Enterococcus italicus (strain DSM 15952 / CCUG 50447 / LMG 22039 / TP 1.5)</name>
    <dbReference type="NCBI Taxonomy" id="888064"/>
    <lineage>
        <taxon>Bacteria</taxon>
        <taxon>Bacillati</taxon>
        <taxon>Bacillota</taxon>
        <taxon>Bacilli</taxon>
        <taxon>Lactobacillales</taxon>
        <taxon>Enterococcaceae</taxon>
        <taxon>Enterococcus</taxon>
    </lineage>
</organism>
<dbReference type="RefSeq" id="WP_007207140.1">
    <property type="nucleotide sequence ID" value="NZ_GL622241.1"/>
</dbReference>
<sequence length="387" mass="43642">MKANKVSAIMGNEYDGRGLGELTAHRPLATLHFDCKYRLMDFSLSNLVNANIQSIYMVFSEAKMQSLFDHIGGGREWHLNSILSHYFMAFQEDIDRKKENNEAYFDAMIDFLKKSKSTYTVYVGNKMLCSLDFRSVIKVHEAQQAECTIVFKRVSSKLIYETDHVLSFNEEGAYMGNQLFSDTIADQGLFNLGMNIFVVKTEWLIELLEKAQQLRETTSLEKLLWETANETTETTVGTYEYTGYLSNIHTTKSFYDANMDMLDPRKFNALLYSSQHIITKAKNEVPTYFSKESDVHSSQFATGSTIRGTVHKSLVSRRSTVDSGAIVEGAIVMANGHVSKDAEVRYAILDKNVTVQEGVRIVGTPAQPIVIKKGTIVTEDKLVGDVE</sequence>
<comment type="similarity">
    <text evidence="1">Belongs to the bacterial/plant glucose-1-phosphate adenylyltransferase family.</text>
</comment>
<dbReference type="InterPro" id="IPR011004">
    <property type="entry name" value="Trimer_LpxA-like_sf"/>
</dbReference>
<dbReference type="EMBL" id="AEPV01000003">
    <property type="protein sequence ID" value="EFU75071.1"/>
    <property type="molecule type" value="Genomic_DNA"/>
</dbReference>
<dbReference type="Proteomes" id="UP000010296">
    <property type="component" value="Unassembled WGS sequence"/>
</dbReference>
<comment type="caution">
    <text evidence="5">The sequence shown here is derived from an EMBL/GenBank/DDBJ whole genome shotgun (WGS) entry which is preliminary data.</text>
</comment>
<protein>
    <submittedName>
        <fullName evidence="5">Glucose-1-phosphate adenylyltransferase, GlgD subunit</fullName>
        <ecNumber evidence="5">2.7.7.27</ecNumber>
    </submittedName>
</protein>
<feature type="domain" description="Nucleotidyl transferase" evidence="3">
    <location>
        <begin position="19"/>
        <end position="155"/>
    </location>
</feature>
<dbReference type="InterPro" id="IPR005835">
    <property type="entry name" value="NTP_transferase_dom"/>
</dbReference>
<evidence type="ECO:0000256" key="2">
    <source>
        <dbReference type="ARBA" id="ARBA00023056"/>
    </source>
</evidence>
<dbReference type="GO" id="GO:0008878">
    <property type="term" value="F:glucose-1-phosphate adenylyltransferase activity"/>
    <property type="evidence" value="ECO:0007669"/>
    <property type="project" value="UniProtKB-EC"/>
</dbReference>
<dbReference type="SUPFAM" id="SSF53448">
    <property type="entry name" value="Nucleotide-diphospho-sugar transferases"/>
    <property type="match status" value="1"/>
</dbReference>
<dbReference type="GO" id="GO:0005978">
    <property type="term" value="P:glycogen biosynthetic process"/>
    <property type="evidence" value="ECO:0007669"/>
    <property type="project" value="UniProtKB-KW"/>
</dbReference>
<dbReference type="GeneID" id="302706899"/>
<keyword evidence="2" id="KW-0320">Glycogen biosynthesis</keyword>
<evidence type="ECO:0000259" key="4">
    <source>
        <dbReference type="Pfam" id="PF24894"/>
    </source>
</evidence>
<evidence type="ECO:0000313" key="6">
    <source>
        <dbReference type="Proteomes" id="UP000010296"/>
    </source>
</evidence>
<dbReference type="InterPro" id="IPR029044">
    <property type="entry name" value="Nucleotide-diphossugar_trans"/>
</dbReference>
<keyword evidence="6" id="KW-1185">Reference proteome</keyword>
<evidence type="ECO:0000256" key="1">
    <source>
        <dbReference type="ARBA" id="ARBA00010443"/>
    </source>
</evidence>
<keyword evidence="5" id="KW-0548">Nucleotidyltransferase</keyword>
<reference evidence="5 6" key="1">
    <citation type="submission" date="2010-12" db="EMBL/GenBank/DDBJ databases">
        <authorList>
            <person name="Muzny D."/>
            <person name="Qin X."/>
            <person name="Deng J."/>
            <person name="Jiang H."/>
            <person name="Liu Y."/>
            <person name="Qu J."/>
            <person name="Song X.-Z."/>
            <person name="Zhang L."/>
            <person name="Thornton R."/>
            <person name="Coyle M."/>
            <person name="Francisco L."/>
            <person name="Jackson L."/>
            <person name="Javaid M."/>
            <person name="Korchina V."/>
            <person name="Kovar C."/>
            <person name="Mata R."/>
            <person name="Mathew T."/>
            <person name="Ngo R."/>
            <person name="Nguyen L."/>
            <person name="Nguyen N."/>
            <person name="Okwuonu G."/>
            <person name="Ongeri F."/>
            <person name="Pham C."/>
            <person name="Simmons D."/>
            <person name="Wilczek-Boney K."/>
            <person name="Hale W."/>
            <person name="Jakkamsetti A."/>
            <person name="Pham P."/>
            <person name="Ruth R."/>
            <person name="San Lucas F."/>
            <person name="Warren J."/>
            <person name="Zhang J."/>
            <person name="Zhao Z."/>
            <person name="Zhou C."/>
            <person name="Zhu D."/>
            <person name="Lee S."/>
            <person name="Bess C."/>
            <person name="Blankenburg K."/>
            <person name="Forbes L."/>
            <person name="Fu Q."/>
            <person name="Gubbala S."/>
            <person name="Hirani K."/>
            <person name="Jayaseelan J.C."/>
            <person name="Lara F."/>
            <person name="Munidasa M."/>
            <person name="Palculict T."/>
            <person name="Patil S."/>
            <person name="Pu L.-L."/>
            <person name="Saada N."/>
            <person name="Tang L."/>
            <person name="Weissenberger G."/>
            <person name="Zhu Y."/>
            <person name="Hemphill L."/>
            <person name="Shang Y."/>
            <person name="Youmans B."/>
            <person name="Ayvaz T."/>
            <person name="Ross M."/>
            <person name="Santibanez J."/>
            <person name="Aqrawi P."/>
            <person name="Gross S."/>
            <person name="Joshi V."/>
            <person name="Fowler G."/>
            <person name="Nazareth L."/>
            <person name="Reid J."/>
            <person name="Worley K."/>
            <person name="Petrosino J."/>
            <person name="Highlander S."/>
            <person name="Gibbs R."/>
        </authorList>
    </citation>
    <scope>NUCLEOTIDE SEQUENCE [LARGE SCALE GENOMIC DNA]</scope>
    <source>
        <strain evidence="6">DSM 15952 / CCUG 50447 / LMG 22039 / TP 1.5</strain>
    </source>
</reference>
<dbReference type="InterPro" id="IPR011831">
    <property type="entry name" value="ADP-Glc_PPase"/>
</dbReference>
<dbReference type="OrthoDB" id="9801810at2"/>
<dbReference type="eggNOG" id="COG0448">
    <property type="taxonomic scope" value="Bacteria"/>
</dbReference>
<dbReference type="Pfam" id="PF00483">
    <property type="entry name" value="NTP_transferase"/>
    <property type="match status" value="1"/>
</dbReference>
<dbReference type="InterPro" id="IPR056818">
    <property type="entry name" value="GlmU/GlgC-like_hexapep"/>
</dbReference>
<dbReference type="SUPFAM" id="SSF51161">
    <property type="entry name" value="Trimeric LpxA-like enzymes"/>
    <property type="match status" value="1"/>
</dbReference>
<evidence type="ECO:0000313" key="5">
    <source>
        <dbReference type="EMBL" id="EFU75071.1"/>
    </source>
</evidence>
<dbReference type="AlphaFoldDB" id="E6LCM9"/>
<dbReference type="InterPro" id="IPR011832">
    <property type="entry name" value="GlgDAde_trans"/>
</dbReference>
<gene>
    <name evidence="5" type="primary">glgD</name>
    <name evidence="5" type="ORF">HMPREF9088_0119</name>
</gene>
<keyword evidence="5" id="KW-0808">Transferase</keyword>
<proteinExistence type="inferred from homology"/>
<dbReference type="Gene3D" id="2.160.10.10">
    <property type="entry name" value="Hexapeptide repeat proteins"/>
    <property type="match status" value="1"/>
</dbReference>
<dbReference type="NCBIfam" id="TIGR02092">
    <property type="entry name" value="glgD"/>
    <property type="match status" value="1"/>
</dbReference>
<name>E6LCM9_ENTI1</name>
<accession>E6LCM9</accession>
<dbReference type="Gene3D" id="3.90.550.10">
    <property type="entry name" value="Spore Coat Polysaccharide Biosynthesis Protein SpsA, Chain A"/>
    <property type="match status" value="1"/>
</dbReference>
<dbReference type="PANTHER" id="PTHR43523">
    <property type="entry name" value="GLUCOSE-1-PHOSPHATE ADENYLYLTRANSFERASE-RELATED"/>
    <property type="match status" value="1"/>
</dbReference>
<feature type="domain" description="Glucose-1-phosphate adenylyltransferase/Bifunctional protein GlmU-like C-terminal hexapeptide" evidence="4">
    <location>
        <begin position="291"/>
        <end position="361"/>
    </location>
</feature>
<evidence type="ECO:0000259" key="3">
    <source>
        <dbReference type="Pfam" id="PF00483"/>
    </source>
</evidence>
<dbReference type="EC" id="2.7.7.27" evidence="5"/>
<dbReference type="STRING" id="888064.HMPREF9088_0119"/>
<dbReference type="HOGENOM" id="CLU_029499_14_0_9"/>